<accession>A0ABQ3G8L6</accession>
<dbReference type="InterPro" id="IPR051264">
    <property type="entry name" value="FAD-oxidored/transferase_4"/>
</dbReference>
<dbReference type="Proteomes" id="UP000626210">
    <property type="component" value="Unassembled WGS sequence"/>
</dbReference>
<dbReference type="EMBL" id="BMYK01000023">
    <property type="protein sequence ID" value="GHC96941.1"/>
    <property type="molecule type" value="Genomic_DNA"/>
</dbReference>
<dbReference type="Gene3D" id="3.30.43.10">
    <property type="entry name" value="Uridine Diphospho-n-acetylenolpyruvylglucosamine Reductase, domain 2"/>
    <property type="match status" value="1"/>
</dbReference>
<dbReference type="Pfam" id="PF02913">
    <property type="entry name" value="FAD-oxidase_C"/>
    <property type="match status" value="1"/>
</dbReference>
<dbReference type="Gene3D" id="3.30.70.2740">
    <property type="match status" value="1"/>
</dbReference>
<dbReference type="RefSeq" id="WP_189689716.1">
    <property type="nucleotide sequence ID" value="NZ_BMYK01000023.1"/>
</dbReference>
<keyword evidence="2" id="KW-0285">Flavoprotein</keyword>
<dbReference type="InterPro" id="IPR006094">
    <property type="entry name" value="Oxid_FAD_bind_N"/>
</dbReference>
<feature type="domain" description="FAD-binding PCMH-type" evidence="4">
    <location>
        <begin position="49"/>
        <end position="225"/>
    </location>
</feature>
<evidence type="ECO:0000256" key="2">
    <source>
        <dbReference type="ARBA" id="ARBA00022630"/>
    </source>
</evidence>
<dbReference type="InterPro" id="IPR036318">
    <property type="entry name" value="FAD-bd_PCMH-like_sf"/>
</dbReference>
<dbReference type="InterPro" id="IPR016166">
    <property type="entry name" value="FAD-bd_PCMH"/>
</dbReference>
<dbReference type="Gene3D" id="3.30.70.2190">
    <property type="match status" value="1"/>
</dbReference>
<protein>
    <submittedName>
        <fullName evidence="5">Oxidoreductase</fullName>
    </submittedName>
</protein>
<dbReference type="InterPro" id="IPR016164">
    <property type="entry name" value="FAD-linked_Oxase-like_C"/>
</dbReference>
<name>A0ABQ3G8L6_9BURK</name>
<dbReference type="InterPro" id="IPR016171">
    <property type="entry name" value="Vanillyl_alc_oxidase_C-sub2"/>
</dbReference>
<dbReference type="Pfam" id="PF01565">
    <property type="entry name" value="FAD_binding_4"/>
    <property type="match status" value="1"/>
</dbReference>
<dbReference type="InterPro" id="IPR016169">
    <property type="entry name" value="FAD-bd_PCMH_sub2"/>
</dbReference>
<dbReference type="PROSITE" id="PS51387">
    <property type="entry name" value="FAD_PCMH"/>
    <property type="match status" value="1"/>
</dbReference>
<dbReference type="InterPro" id="IPR016167">
    <property type="entry name" value="FAD-bd_PCMH_sub1"/>
</dbReference>
<evidence type="ECO:0000313" key="5">
    <source>
        <dbReference type="EMBL" id="GHC96941.1"/>
    </source>
</evidence>
<evidence type="ECO:0000256" key="1">
    <source>
        <dbReference type="ARBA" id="ARBA00008000"/>
    </source>
</evidence>
<evidence type="ECO:0000259" key="4">
    <source>
        <dbReference type="PROSITE" id="PS51387"/>
    </source>
</evidence>
<evidence type="ECO:0000313" key="6">
    <source>
        <dbReference type="Proteomes" id="UP000626210"/>
    </source>
</evidence>
<dbReference type="PANTHER" id="PTHR43716">
    <property type="entry name" value="D-2-HYDROXYGLUTARATE DEHYDROGENASE, MITOCHONDRIAL"/>
    <property type="match status" value="1"/>
</dbReference>
<keyword evidence="6" id="KW-1185">Reference proteome</keyword>
<sequence length="471" mass="48913">MNPAHDAPARPAAPHAELHRRLHAIVGDAGLVHDALAQAPYLRDWQGRWQGRAALVVRPADTAQTSAVMRVCHETHTPVVTQGGNTGLRGGATPDASGAQIVLHTGRMDRIRGVDPVNLTLLADAGVTLARVQQAAQDAGRSFALRLGSEARCTIGGNLATNAGGATGMRALTLGLEVVLPDGRVWNGLDRRHQDHGGLDLRQLLIGSEGALGVITAATLRLQPRPAAVATAWVGAAQLDALVALQDALRARCGGCPAAFELMSGEAVALVLAQVPGTRAPLAGRHAFQALIACSGTCAGPLAGPLQAVLAEASAAGALGEVAFGSTPAKVQDFWRLRQGIAEAQLRAGRTHRHDVWLPLSRLSAFVAQAGAVLQRQAPDVRLLCFGHLGDGSLHCALLAPDATRAAVDDTALQALGEALHALATEHGGSAVAAQDLDAPRRHAHAIEADLLMRIKQALDPNHLMNPGKVF</sequence>
<keyword evidence="3" id="KW-0274">FAD</keyword>
<dbReference type="PANTHER" id="PTHR43716:SF2">
    <property type="entry name" value="BLL6224 PROTEIN"/>
    <property type="match status" value="1"/>
</dbReference>
<gene>
    <name evidence="5" type="ORF">GCM10007320_51280</name>
</gene>
<comment type="similarity">
    <text evidence="1">Belongs to the FAD-binding oxidoreductase/transferase type 4 family.</text>
</comment>
<dbReference type="SUPFAM" id="SSF56176">
    <property type="entry name" value="FAD-binding/transporter-associated domain-like"/>
    <property type="match status" value="1"/>
</dbReference>
<dbReference type="SUPFAM" id="SSF55103">
    <property type="entry name" value="FAD-linked oxidases, C-terminal domain"/>
    <property type="match status" value="1"/>
</dbReference>
<comment type="caution">
    <text evidence="5">The sequence shown here is derived from an EMBL/GenBank/DDBJ whole genome shotgun (WGS) entry which is preliminary data.</text>
</comment>
<dbReference type="InterPro" id="IPR004113">
    <property type="entry name" value="FAD-bd_oxidored_4_C"/>
</dbReference>
<organism evidence="5 6">
    <name type="scientific">Pseudorhodoferax aquiterrae</name>
    <dbReference type="NCBI Taxonomy" id="747304"/>
    <lineage>
        <taxon>Bacteria</taxon>
        <taxon>Pseudomonadati</taxon>
        <taxon>Pseudomonadota</taxon>
        <taxon>Betaproteobacteria</taxon>
        <taxon>Burkholderiales</taxon>
        <taxon>Comamonadaceae</taxon>
    </lineage>
</organism>
<proteinExistence type="inferred from homology"/>
<dbReference type="Gene3D" id="1.10.45.10">
    <property type="entry name" value="Vanillyl-alcohol Oxidase, Chain A, domain 4"/>
    <property type="match status" value="1"/>
</dbReference>
<dbReference type="Gene3D" id="3.30.465.10">
    <property type="match status" value="1"/>
</dbReference>
<evidence type="ECO:0000256" key="3">
    <source>
        <dbReference type="ARBA" id="ARBA00022827"/>
    </source>
</evidence>
<reference evidence="6" key="1">
    <citation type="journal article" date="2019" name="Int. J. Syst. Evol. Microbiol.">
        <title>The Global Catalogue of Microorganisms (GCM) 10K type strain sequencing project: providing services to taxonomists for standard genome sequencing and annotation.</title>
        <authorList>
            <consortium name="The Broad Institute Genomics Platform"/>
            <consortium name="The Broad Institute Genome Sequencing Center for Infectious Disease"/>
            <person name="Wu L."/>
            <person name="Ma J."/>
        </authorList>
    </citation>
    <scope>NUCLEOTIDE SEQUENCE [LARGE SCALE GENOMIC DNA]</scope>
    <source>
        <strain evidence="6">KCTC 23314</strain>
    </source>
</reference>